<evidence type="ECO:0000256" key="8">
    <source>
        <dbReference type="SAM" id="Phobius"/>
    </source>
</evidence>
<keyword evidence="11" id="KW-1185">Reference proteome</keyword>
<evidence type="ECO:0000256" key="3">
    <source>
        <dbReference type="ARBA" id="ARBA00022676"/>
    </source>
</evidence>
<dbReference type="RefSeq" id="WP_111324136.1">
    <property type="nucleotide sequence ID" value="NZ_BIFX01000001.1"/>
</dbReference>
<feature type="transmembrane region" description="Helical" evidence="8">
    <location>
        <begin position="110"/>
        <end position="141"/>
    </location>
</feature>
<organism evidence="10 11">
    <name type="scientific">Thermosporothrix hazakensis</name>
    <dbReference type="NCBI Taxonomy" id="644383"/>
    <lineage>
        <taxon>Bacteria</taxon>
        <taxon>Bacillati</taxon>
        <taxon>Chloroflexota</taxon>
        <taxon>Ktedonobacteria</taxon>
        <taxon>Ktedonobacterales</taxon>
        <taxon>Thermosporotrichaceae</taxon>
        <taxon>Thermosporothrix</taxon>
    </lineage>
</organism>
<feature type="transmembrane region" description="Helical" evidence="8">
    <location>
        <begin position="338"/>
        <end position="357"/>
    </location>
</feature>
<dbReference type="PANTHER" id="PTHR33908:SF11">
    <property type="entry name" value="MEMBRANE PROTEIN"/>
    <property type="match status" value="1"/>
</dbReference>
<dbReference type="InterPro" id="IPR050297">
    <property type="entry name" value="LipidA_mod_glycosyltrf_83"/>
</dbReference>
<feature type="transmembrane region" description="Helical" evidence="8">
    <location>
        <begin position="27"/>
        <end position="46"/>
    </location>
</feature>
<keyword evidence="7 8" id="KW-0472">Membrane</keyword>
<dbReference type="AlphaFoldDB" id="A0A326U477"/>
<evidence type="ECO:0000259" key="9">
    <source>
        <dbReference type="Pfam" id="PF13231"/>
    </source>
</evidence>
<feature type="transmembrane region" description="Helical" evidence="8">
    <location>
        <begin position="286"/>
        <end position="307"/>
    </location>
</feature>
<evidence type="ECO:0000313" key="11">
    <source>
        <dbReference type="Proteomes" id="UP000248806"/>
    </source>
</evidence>
<keyword evidence="4 10" id="KW-0808">Transferase</keyword>
<feature type="transmembrane region" description="Helical" evidence="8">
    <location>
        <begin position="181"/>
        <end position="198"/>
    </location>
</feature>
<reference evidence="10 11" key="1">
    <citation type="submission" date="2018-06" db="EMBL/GenBank/DDBJ databases">
        <title>Genomic Encyclopedia of Archaeal and Bacterial Type Strains, Phase II (KMG-II): from individual species to whole genera.</title>
        <authorList>
            <person name="Goeker M."/>
        </authorList>
    </citation>
    <scope>NUCLEOTIDE SEQUENCE [LARGE SCALE GENOMIC DNA]</scope>
    <source>
        <strain evidence="10 11">ATCC BAA-1881</strain>
    </source>
</reference>
<dbReference type="Pfam" id="PF13231">
    <property type="entry name" value="PMT_2"/>
    <property type="match status" value="1"/>
</dbReference>
<keyword evidence="5 8" id="KW-0812">Transmembrane</keyword>
<name>A0A326U477_THEHA</name>
<comment type="caution">
    <text evidence="10">The sequence shown here is derived from an EMBL/GenBank/DDBJ whole genome shotgun (WGS) entry which is preliminary data.</text>
</comment>
<dbReference type="EMBL" id="QKUF01000014">
    <property type="protein sequence ID" value="PZW26631.1"/>
    <property type="molecule type" value="Genomic_DNA"/>
</dbReference>
<gene>
    <name evidence="10" type="ORF">EI42_03783</name>
</gene>
<keyword evidence="3 10" id="KW-0328">Glycosyltransferase</keyword>
<dbReference type="Proteomes" id="UP000248806">
    <property type="component" value="Unassembled WGS sequence"/>
</dbReference>
<feature type="transmembrane region" description="Helical" evidence="8">
    <location>
        <begin position="369"/>
        <end position="389"/>
    </location>
</feature>
<comment type="subcellular location">
    <subcellularLocation>
        <location evidence="1">Cell membrane</location>
        <topology evidence="1">Multi-pass membrane protein</topology>
    </subcellularLocation>
</comment>
<dbReference type="GO" id="GO:0005886">
    <property type="term" value="C:plasma membrane"/>
    <property type="evidence" value="ECO:0007669"/>
    <property type="project" value="UniProtKB-SubCell"/>
</dbReference>
<evidence type="ECO:0000256" key="5">
    <source>
        <dbReference type="ARBA" id="ARBA00022692"/>
    </source>
</evidence>
<feature type="transmembrane region" description="Helical" evidence="8">
    <location>
        <begin position="80"/>
        <end position="98"/>
    </location>
</feature>
<dbReference type="GO" id="GO:0016763">
    <property type="term" value="F:pentosyltransferase activity"/>
    <property type="evidence" value="ECO:0007669"/>
    <property type="project" value="TreeGrafter"/>
</dbReference>
<feature type="transmembrane region" description="Helical" evidence="8">
    <location>
        <begin position="204"/>
        <end position="222"/>
    </location>
</feature>
<evidence type="ECO:0000313" key="10">
    <source>
        <dbReference type="EMBL" id="PZW26631.1"/>
    </source>
</evidence>
<feature type="transmembrane region" description="Helical" evidence="8">
    <location>
        <begin position="234"/>
        <end position="255"/>
    </location>
</feature>
<keyword evidence="2" id="KW-1003">Cell membrane</keyword>
<protein>
    <submittedName>
        <fullName evidence="10">Dolichyl-phosphate-mannose-protein mannosyltransferase</fullName>
    </submittedName>
</protein>
<dbReference type="InterPro" id="IPR038731">
    <property type="entry name" value="RgtA/B/C-like"/>
</dbReference>
<dbReference type="GO" id="GO:0009103">
    <property type="term" value="P:lipopolysaccharide biosynthetic process"/>
    <property type="evidence" value="ECO:0007669"/>
    <property type="project" value="UniProtKB-ARBA"/>
</dbReference>
<evidence type="ECO:0000256" key="4">
    <source>
        <dbReference type="ARBA" id="ARBA00022679"/>
    </source>
</evidence>
<dbReference type="OrthoDB" id="3404947at2"/>
<feature type="transmembrane region" description="Helical" evidence="8">
    <location>
        <begin position="153"/>
        <end position="174"/>
    </location>
</feature>
<evidence type="ECO:0000256" key="1">
    <source>
        <dbReference type="ARBA" id="ARBA00004651"/>
    </source>
</evidence>
<evidence type="ECO:0000256" key="6">
    <source>
        <dbReference type="ARBA" id="ARBA00022989"/>
    </source>
</evidence>
<evidence type="ECO:0000256" key="2">
    <source>
        <dbReference type="ARBA" id="ARBA00022475"/>
    </source>
</evidence>
<feature type="domain" description="Glycosyltransferase RgtA/B/C/D-like" evidence="9">
    <location>
        <begin position="95"/>
        <end position="224"/>
    </location>
</feature>
<evidence type="ECO:0000256" key="7">
    <source>
        <dbReference type="ARBA" id="ARBA00023136"/>
    </source>
</evidence>
<dbReference type="PANTHER" id="PTHR33908">
    <property type="entry name" value="MANNOSYLTRANSFERASE YKCB-RELATED"/>
    <property type="match status" value="1"/>
</dbReference>
<accession>A0A326U477</accession>
<keyword evidence="6 8" id="KW-1133">Transmembrane helix</keyword>
<proteinExistence type="predicted"/>
<sequence length="511" mass="57210">MSSKAATKKKKLSIPRSITISQQWQHILFYGSAVLLLLIGLVMRLYHLDAPFDRDTYDEGVYWQTLRAMSAGHPLYKETFYSQTPFFILSVFPSYVLFGHSLWAARFGIVLISLLGLVGVFLIGRALAGRMGALVALFLLVTDQRYLAQSQTLQADVPCVAFAALAVGLALMWWEEPTGRLAYWYTIGCGISLALSLMSKLLTVGAVVPIGLLLLTFSWLQIRKKGPVKPKPFRPILFGLLACAATCLLLILPFLGSWPQFWDSVVSFHVVAGDALKQEHSKNFGAIRSLLTGFLTFPALIGAVIACLRKDWRVLPLIAWTLATIYVLWQQVPLFPHHYVAITVPLISLAVIGLAPAKWELDLKQWQSALQITMAAMLVLVALTAATNARPIRGYYKMQHGISRQDQQVINDLQRYTQRGQNVISDAQFLVALAGRDTPPDLVDTSSVRLTSHYLTTEMLQKEASKTEVKAVLFYTGRLILDKDSAFHTWVKQHYRLVKSYGQNKELWVKI</sequence>